<dbReference type="GO" id="GO:0005886">
    <property type="term" value="C:plasma membrane"/>
    <property type="evidence" value="ECO:0007669"/>
    <property type="project" value="TreeGrafter"/>
</dbReference>
<evidence type="ECO:0000256" key="5">
    <source>
        <dbReference type="ARBA" id="ARBA00022989"/>
    </source>
</evidence>
<feature type="transmembrane region" description="Helical" evidence="8">
    <location>
        <begin position="117"/>
        <end position="137"/>
    </location>
</feature>
<dbReference type="PRINTS" id="PR00783">
    <property type="entry name" value="MINTRINSICP"/>
</dbReference>
<organism evidence="9 10">
    <name type="scientific">Streptomyces spinoverrucosus</name>
    <dbReference type="NCBI Taxonomy" id="284043"/>
    <lineage>
        <taxon>Bacteria</taxon>
        <taxon>Bacillati</taxon>
        <taxon>Actinomycetota</taxon>
        <taxon>Actinomycetes</taxon>
        <taxon>Kitasatosporales</taxon>
        <taxon>Streptomycetaceae</taxon>
        <taxon>Streptomyces</taxon>
    </lineage>
</organism>
<dbReference type="Proteomes" id="UP000317881">
    <property type="component" value="Unassembled WGS sequence"/>
</dbReference>
<dbReference type="PANTHER" id="PTHR43829:SF9">
    <property type="entry name" value="AQUAPORIN-9"/>
    <property type="match status" value="1"/>
</dbReference>
<dbReference type="OrthoDB" id="9807293at2"/>
<keyword evidence="10" id="KW-1185">Reference proteome</keyword>
<comment type="subcellular location">
    <subcellularLocation>
        <location evidence="1">Membrane</location>
        <topology evidence="1">Multi-pass membrane protein</topology>
    </subcellularLocation>
</comment>
<evidence type="ECO:0000256" key="7">
    <source>
        <dbReference type="RuleBase" id="RU000477"/>
    </source>
</evidence>
<keyword evidence="6 8" id="KW-0472">Membrane</keyword>
<dbReference type="Pfam" id="PF00230">
    <property type="entry name" value="MIP"/>
    <property type="match status" value="1"/>
</dbReference>
<comment type="similarity">
    <text evidence="2 7">Belongs to the MIP/aquaporin (TC 1.A.8) family.</text>
</comment>
<reference evidence="9 10" key="1">
    <citation type="submission" date="2019-06" db="EMBL/GenBank/DDBJ databases">
        <title>Whole genome shotgun sequence of Streptomyces spinoverrucosus NBRC 14228.</title>
        <authorList>
            <person name="Hosoyama A."/>
            <person name="Uohara A."/>
            <person name="Ohji S."/>
            <person name="Ichikawa N."/>
        </authorList>
    </citation>
    <scope>NUCLEOTIDE SEQUENCE [LARGE SCALE GENOMIC DNA]</scope>
    <source>
        <strain evidence="9 10">NBRC 14228</strain>
    </source>
</reference>
<evidence type="ECO:0000256" key="8">
    <source>
        <dbReference type="SAM" id="Phobius"/>
    </source>
</evidence>
<keyword evidence="3 7" id="KW-0813">Transport</keyword>
<dbReference type="EMBL" id="BJND01000060">
    <property type="protein sequence ID" value="GEC08883.1"/>
    <property type="molecule type" value="Genomic_DNA"/>
</dbReference>
<dbReference type="InterPro" id="IPR023271">
    <property type="entry name" value="Aquaporin-like"/>
</dbReference>
<dbReference type="GO" id="GO:0015254">
    <property type="term" value="F:glycerol channel activity"/>
    <property type="evidence" value="ECO:0007669"/>
    <property type="project" value="TreeGrafter"/>
</dbReference>
<proteinExistence type="inferred from homology"/>
<dbReference type="Gene3D" id="1.20.1080.10">
    <property type="entry name" value="Glycerol uptake facilitator protein"/>
    <property type="match status" value="1"/>
</dbReference>
<keyword evidence="5 8" id="KW-1133">Transmembrane helix</keyword>
<evidence type="ECO:0000256" key="2">
    <source>
        <dbReference type="ARBA" id="ARBA00006175"/>
    </source>
</evidence>
<keyword evidence="4 7" id="KW-0812">Transmembrane</keyword>
<evidence type="ECO:0000256" key="6">
    <source>
        <dbReference type="ARBA" id="ARBA00023136"/>
    </source>
</evidence>
<dbReference type="AlphaFoldDB" id="A0A4Y3VQL7"/>
<gene>
    <name evidence="9" type="primary">glpF_2</name>
    <name evidence="9" type="ORF">SSP24_65380</name>
</gene>
<feature type="transmembrane region" description="Helical" evidence="8">
    <location>
        <begin position="7"/>
        <end position="29"/>
    </location>
</feature>
<evidence type="ECO:0000256" key="4">
    <source>
        <dbReference type="ARBA" id="ARBA00022692"/>
    </source>
</evidence>
<accession>A0A4Y3VQL7</accession>
<name>A0A4Y3VQL7_9ACTN</name>
<protein>
    <submittedName>
        <fullName evidence="9">Putative glycerol uptake facilitator protein</fullName>
    </submittedName>
</protein>
<dbReference type="InterPro" id="IPR050363">
    <property type="entry name" value="MIP/Aquaporin"/>
</dbReference>
<feature type="transmembrane region" description="Helical" evidence="8">
    <location>
        <begin position="143"/>
        <end position="165"/>
    </location>
</feature>
<evidence type="ECO:0000313" key="10">
    <source>
        <dbReference type="Proteomes" id="UP000317881"/>
    </source>
</evidence>
<dbReference type="InterPro" id="IPR000425">
    <property type="entry name" value="MIP"/>
</dbReference>
<comment type="caution">
    <text evidence="9">The sequence shown here is derived from an EMBL/GenBank/DDBJ whole genome shotgun (WGS) entry which is preliminary data.</text>
</comment>
<dbReference type="PANTHER" id="PTHR43829">
    <property type="entry name" value="AQUAPORIN OR AQUAGLYCEROPORIN RELATED"/>
    <property type="match status" value="1"/>
</dbReference>
<feature type="transmembrane region" description="Helical" evidence="8">
    <location>
        <begin position="49"/>
        <end position="71"/>
    </location>
</feature>
<evidence type="ECO:0000313" key="9">
    <source>
        <dbReference type="EMBL" id="GEC08883.1"/>
    </source>
</evidence>
<sequence length="186" mass="19427">MSNGDIFVGEIIGTAILILFGAGVCAAVTLRYSKARASGWITGMWGKGWVYLLGQPVGAMLGAVLTYLVYLAQFQANVRTRGTTEGTVDEPTPTPTLCIFSTVPEIRNPSANLIKEILAAIALVLPILAFGLTEGLGESGTTALIVSLLVVGIGLSLGGPTGYAIKPARDLGPRIVHTFLPIPNTF</sequence>
<evidence type="ECO:0000256" key="3">
    <source>
        <dbReference type="ARBA" id="ARBA00022448"/>
    </source>
</evidence>
<evidence type="ECO:0000256" key="1">
    <source>
        <dbReference type="ARBA" id="ARBA00004141"/>
    </source>
</evidence>
<dbReference type="SUPFAM" id="SSF81338">
    <property type="entry name" value="Aquaporin-like"/>
    <property type="match status" value="1"/>
</dbReference>